<comment type="caution">
    <text evidence="4">The sequence shown here is derived from an EMBL/GenBank/DDBJ whole genome shotgun (WGS) entry which is preliminary data.</text>
</comment>
<organism evidence="4 5">
    <name type="scientific">Coemansia spiralis</name>
    <dbReference type="NCBI Taxonomy" id="417178"/>
    <lineage>
        <taxon>Eukaryota</taxon>
        <taxon>Fungi</taxon>
        <taxon>Fungi incertae sedis</taxon>
        <taxon>Zoopagomycota</taxon>
        <taxon>Kickxellomycotina</taxon>
        <taxon>Kickxellomycetes</taxon>
        <taxon>Kickxellales</taxon>
        <taxon>Kickxellaceae</taxon>
        <taxon>Coemansia</taxon>
    </lineage>
</organism>
<evidence type="ECO:0000256" key="1">
    <source>
        <dbReference type="SAM" id="MobiDB-lite"/>
    </source>
</evidence>
<feature type="chain" id="PRO_5040764316" description="Expansin-like EG45 domain-containing protein" evidence="3">
    <location>
        <begin position="23"/>
        <end position="263"/>
    </location>
</feature>
<evidence type="ECO:0000313" key="5">
    <source>
        <dbReference type="Proteomes" id="UP001151518"/>
    </source>
</evidence>
<keyword evidence="2" id="KW-1133">Transmembrane helix</keyword>
<proteinExistence type="predicted"/>
<feature type="transmembrane region" description="Helical" evidence="2">
    <location>
        <begin position="244"/>
        <end position="262"/>
    </location>
</feature>
<evidence type="ECO:0000256" key="3">
    <source>
        <dbReference type="SAM" id="SignalP"/>
    </source>
</evidence>
<gene>
    <name evidence="4" type="ORF">GGI25_001719</name>
</gene>
<evidence type="ECO:0008006" key="6">
    <source>
        <dbReference type="Google" id="ProtNLM"/>
    </source>
</evidence>
<sequence>MKRWFILVLLATASLLLLSAHGNMYGSQSITPHDYQSLGEALALSAPSCGYPYVTLDISRITAVQLMSVGSECGTCLRVETSLSNYIEDGATVGLPGVAMATHFEATTTAFPQLPTTSVAQYSAASVNRRALARRSDSGDEVRYIYVLAVDTGGRGLDMAQVSFTALFGQSLSPMPAVWFPVDSKYCSDIWRNSTKKQLKSPTSMRDIPVNTGPSEAPPGLDPVSTSGTNKDSNNLATSAANTMRLSIAFGAIACALLLLLLI</sequence>
<keyword evidence="2" id="KW-0472">Membrane</keyword>
<dbReference type="EMBL" id="JANBTW010000014">
    <property type="protein sequence ID" value="KAJ2679151.1"/>
    <property type="molecule type" value="Genomic_DNA"/>
</dbReference>
<dbReference type="OrthoDB" id="5561496at2759"/>
<name>A0A9W8GBJ3_9FUNG</name>
<keyword evidence="3" id="KW-0732">Signal</keyword>
<dbReference type="AlphaFoldDB" id="A0A9W8GBJ3"/>
<feature type="compositionally biased region" description="Polar residues" evidence="1">
    <location>
        <begin position="224"/>
        <end position="233"/>
    </location>
</feature>
<protein>
    <recommendedName>
        <fullName evidence="6">Expansin-like EG45 domain-containing protein</fullName>
    </recommendedName>
</protein>
<evidence type="ECO:0000313" key="4">
    <source>
        <dbReference type="EMBL" id="KAJ2679151.1"/>
    </source>
</evidence>
<dbReference type="Proteomes" id="UP001151518">
    <property type="component" value="Unassembled WGS sequence"/>
</dbReference>
<evidence type="ECO:0000256" key="2">
    <source>
        <dbReference type="SAM" id="Phobius"/>
    </source>
</evidence>
<keyword evidence="2" id="KW-0812">Transmembrane</keyword>
<reference evidence="4" key="1">
    <citation type="submission" date="2022-07" db="EMBL/GenBank/DDBJ databases">
        <title>Phylogenomic reconstructions and comparative analyses of Kickxellomycotina fungi.</title>
        <authorList>
            <person name="Reynolds N.K."/>
            <person name="Stajich J.E."/>
            <person name="Barry K."/>
            <person name="Grigoriev I.V."/>
            <person name="Crous P."/>
            <person name="Smith M.E."/>
        </authorList>
    </citation>
    <scope>NUCLEOTIDE SEQUENCE</scope>
    <source>
        <strain evidence="4">NRRL 3115</strain>
    </source>
</reference>
<feature type="region of interest" description="Disordered" evidence="1">
    <location>
        <begin position="197"/>
        <end position="233"/>
    </location>
</feature>
<accession>A0A9W8GBJ3</accession>
<feature type="signal peptide" evidence="3">
    <location>
        <begin position="1"/>
        <end position="22"/>
    </location>
</feature>